<accession>A0A974CMB4</accession>
<dbReference type="Proteomes" id="UP000694892">
    <property type="component" value="Chromosome 6L"/>
</dbReference>
<keyword evidence="1" id="KW-0812">Transmembrane</keyword>
<sequence length="67" mass="7816">MFGISNINYRLENSSFLLSHSIMESRYGNISKENVSIFYYPMSFCVCRIVEGFCAYLMLMPYIPLPN</sequence>
<gene>
    <name evidence="2" type="ORF">XELAEV_18030509mg</name>
</gene>
<reference evidence="3" key="1">
    <citation type="journal article" date="2016" name="Nature">
        <title>Genome evolution in the allotetraploid frog Xenopus laevis.</title>
        <authorList>
            <person name="Session A.M."/>
            <person name="Uno Y."/>
            <person name="Kwon T."/>
            <person name="Chapman J.A."/>
            <person name="Toyoda A."/>
            <person name="Takahashi S."/>
            <person name="Fukui A."/>
            <person name="Hikosaka A."/>
            <person name="Suzuki A."/>
            <person name="Kondo M."/>
            <person name="van Heeringen S.J."/>
            <person name="Quigley I."/>
            <person name="Heinz S."/>
            <person name="Ogino H."/>
            <person name="Ochi H."/>
            <person name="Hellsten U."/>
            <person name="Lyons J.B."/>
            <person name="Simakov O."/>
            <person name="Putnam N."/>
            <person name="Stites J."/>
            <person name="Kuroki Y."/>
            <person name="Tanaka T."/>
            <person name="Michiue T."/>
            <person name="Watanabe M."/>
            <person name="Bogdanovic O."/>
            <person name="Lister R."/>
            <person name="Georgiou G."/>
            <person name="Paranjpe S.S."/>
            <person name="van Kruijsbergen I."/>
            <person name="Shu S."/>
            <person name="Carlson J."/>
            <person name="Kinoshita T."/>
            <person name="Ohta Y."/>
            <person name="Mawaribuchi S."/>
            <person name="Jenkins J."/>
            <person name="Grimwood J."/>
            <person name="Schmutz J."/>
            <person name="Mitros T."/>
            <person name="Mozaffari S.V."/>
            <person name="Suzuki Y."/>
            <person name="Haramoto Y."/>
            <person name="Yamamoto T.S."/>
            <person name="Takagi C."/>
            <person name="Heald R."/>
            <person name="Miller K."/>
            <person name="Haudenschild C."/>
            <person name="Kitzman J."/>
            <person name="Nakayama T."/>
            <person name="Izutsu Y."/>
            <person name="Robert J."/>
            <person name="Fortriede J."/>
            <person name="Burns K."/>
            <person name="Lotay V."/>
            <person name="Karimi K."/>
            <person name="Yasuoka Y."/>
            <person name="Dichmann D.S."/>
            <person name="Flajnik M.F."/>
            <person name="Houston D.W."/>
            <person name="Shendure J."/>
            <person name="DuPasquier L."/>
            <person name="Vize P.D."/>
            <person name="Zorn A.M."/>
            <person name="Ito M."/>
            <person name="Marcotte E.M."/>
            <person name="Wallingford J.B."/>
            <person name="Ito Y."/>
            <person name="Asashima M."/>
            <person name="Ueno N."/>
            <person name="Matsuda Y."/>
            <person name="Veenstra G.J."/>
            <person name="Fujiyama A."/>
            <person name="Harland R.M."/>
            <person name="Taira M."/>
            <person name="Rokhsar D.S."/>
        </authorList>
    </citation>
    <scope>NUCLEOTIDE SEQUENCE [LARGE SCALE GENOMIC DNA]</scope>
    <source>
        <strain evidence="3">J</strain>
    </source>
</reference>
<feature type="transmembrane region" description="Helical" evidence="1">
    <location>
        <begin position="37"/>
        <end position="59"/>
    </location>
</feature>
<proteinExistence type="predicted"/>
<name>A0A974CMB4_XENLA</name>
<dbReference type="AlphaFoldDB" id="A0A974CMB4"/>
<keyword evidence="1" id="KW-0472">Membrane</keyword>
<dbReference type="EMBL" id="CM004476">
    <property type="protein sequence ID" value="OCT75330.1"/>
    <property type="molecule type" value="Genomic_DNA"/>
</dbReference>
<evidence type="ECO:0000313" key="2">
    <source>
        <dbReference type="EMBL" id="OCT75330.1"/>
    </source>
</evidence>
<keyword evidence="1" id="KW-1133">Transmembrane helix</keyword>
<evidence type="ECO:0000313" key="3">
    <source>
        <dbReference type="Proteomes" id="UP000694892"/>
    </source>
</evidence>
<protein>
    <submittedName>
        <fullName evidence="2">Uncharacterized protein</fullName>
    </submittedName>
</protein>
<organism evidence="2 3">
    <name type="scientific">Xenopus laevis</name>
    <name type="common">African clawed frog</name>
    <dbReference type="NCBI Taxonomy" id="8355"/>
    <lineage>
        <taxon>Eukaryota</taxon>
        <taxon>Metazoa</taxon>
        <taxon>Chordata</taxon>
        <taxon>Craniata</taxon>
        <taxon>Vertebrata</taxon>
        <taxon>Euteleostomi</taxon>
        <taxon>Amphibia</taxon>
        <taxon>Batrachia</taxon>
        <taxon>Anura</taxon>
        <taxon>Pipoidea</taxon>
        <taxon>Pipidae</taxon>
        <taxon>Xenopodinae</taxon>
        <taxon>Xenopus</taxon>
        <taxon>Xenopus</taxon>
    </lineage>
</organism>
<evidence type="ECO:0000256" key="1">
    <source>
        <dbReference type="SAM" id="Phobius"/>
    </source>
</evidence>